<comment type="caution">
    <text evidence="10">The sequence shown here is derived from an EMBL/GenBank/DDBJ whole genome shotgun (WGS) entry which is preliminary data.</text>
</comment>
<evidence type="ECO:0000313" key="11">
    <source>
        <dbReference type="Proteomes" id="UP000183940"/>
    </source>
</evidence>
<feature type="domain" description="Response regulatory" evidence="9">
    <location>
        <begin position="12"/>
        <end position="128"/>
    </location>
</feature>
<dbReference type="PROSITE" id="PS50110">
    <property type="entry name" value="RESPONSE_REGULATORY"/>
    <property type="match status" value="1"/>
</dbReference>
<dbReference type="Gene3D" id="1.10.287.130">
    <property type="match status" value="1"/>
</dbReference>
<dbReference type="Pfam" id="PF02518">
    <property type="entry name" value="HATPase_c"/>
    <property type="match status" value="1"/>
</dbReference>
<keyword evidence="11" id="KW-1185">Reference proteome</keyword>
<dbReference type="PANTHER" id="PTHR43547:SF2">
    <property type="entry name" value="HYBRID SIGNAL TRANSDUCTION HISTIDINE KINASE C"/>
    <property type="match status" value="1"/>
</dbReference>
<dbReference type="Gene3D" id="6.10.250.690">
    <property type="match status" value="1"/>
</dbReference>
<dbReference type="Gene3D" id="3.40.50.2300">
    <property type="match status" value="1"/>
</dbReference>
<sequence length="482" mass="54305">MNSQPFSSPKADILVVDDTPENLRLLVKILRENSYKVRPVPSGNLALSAIEASPPDLILLDIMMPEISGYEVCQRLKNNPKTQSIPIIFISAMNEVFDKVKGFHLGAVDYITKPFEIDEVLVRVKTHLDNIFLQNQLQQKNQELELTLEQLKLTQSQLIQSEKMAALGQLIAGVAHEINTPLGAIRASVDNLTQFFDRTLEELPCFFETMTVDRKKFFYQLSNQIDQSNDHISSREKRKNRKGLVRQLEAYHIPEADAIADTLVDIGIYDKITDIIPELAKPENDKVLNMVYQISSIQKSVKTVSTATDQAAKVVFALKCYARHDLHNSKELAQINSGIETVLTLYQNKLKKGIDVVKNYKDTPPIWCYPDELHQVWTNLIHNALQAMNYQGTLFIDVFPEQQYVHVKITDTGPGISSENMPRIFDAFFTTKSPGEGSGLGLDIVKKIIHKHQGKIEVNSVPGNTQFIVSLPLSTQEVNSHA</sequence>
<protein>
    <recommendedName>
        <fullName evidence="2">histidine kinase</fullName>
        <ecNumber evidence="2">2.7.13.3</ecNumber>
    </recommendedName>
</protein>
<dbReference type="InterPro" id="IPR036890">
    <property type="entry name" value="HATPase_C_sf"/>
</dbReference>
<dbReference type="STRING" id="1925591.BI308_14640"/>
<dbReference type="InterPro" id="IPR003661">
    <property type="entry name" value="HisK_dim/P_dom"/>
</dbReference>
<dbReference type="InterPro" id="IPR004358">
    <property type="entry name" value="Sig_transdc_His_kin-like_C"/>
</dbReference>
<comment type="catalytic activity">
    <reaction evidence="1">
        <text>ATP + protein L-histidine = ADP + protein N-phospho-L-histidine.</text>
        <dbReference type="EC" id="2.7.13.3"/>
    </reaction>
</comment>
<feature type="coiled-coil region" evidence="7">
    <location>
        <begin position="130"/>
        <end position="161"/>
    </location>
</feature>
<dbReference type="SMART" id="SM00387">
    <property type="entry name" value="HATPase_c"/>
    <property type="match status" value="1"/>
</dbReference>
<dbReference type="CDD" id="cd00082">
    <property type="entry name" value="HisKA"/>
    <property type="match status" value="1"/>
</dbReference>
<dbReference type="SMART" id="SM00448">
    <property type="entry name" value="REC"/>
    <property type="match status" value="1"/>
</dbReference>
<dbReference type="AlphaFoldDB" id="A0A1L9QQ62"/>
<reference evidence="10" key="1">
    <citation type="submission" date="2016-10" db="EMBL/GenBank/DDBJ databases">
        <title>CRISPR-Cas defence system in Roseofilum reptotaenium: evidence of a bacteriophage-cyanobacterium arms race in the coral black band disease.</title>
        <authorList>
            <person name="Buerger P."/>
            <person name="Wood-Charlson E.M."/>
            <person name="Weynberg K.D."/>
            <person name="Willis B."/>
            <person name="Van Oppen M.J."/>
        </authorList>
    </citation>
    <scope>NUCLEOTIDE SEQUENCE [LARGE SCALE GENOMIC DNA]</scope>
    <source>
        <strain evidence="10">AO1-A</strain>
    </source>
</reference>
<dbReference type="Proteomes" id="UP000183940">
    <property type="component" value="Unassembled WGS sequence"/>
</dbReference>
<organism evidence="10 11">
    <name type="scientific">Roseofilum reptotaenium AO1-A</name>
    <dbReference type="NCBI Taxonomy" id="1925591"/>
    <lineage>
        <taxon>Bacteria</taxon>
        <taxon>Bacillati</taxon>
        <taxon>Cyanobacteriota</taxon>
        <taxon>Cyanophyceae</taxon>
        <taxon>Desertifilales</taxon>
        <taxon>Desertifilaceae</taxon>
        <taxon>Roseofilum</taxon>
    </lineage>
</organism>
<keyword evidence="3 6" id="KW-0597">Phosphoprotein</keyword>
<dbReference type="CDD" id="cd19920">
    <property type="entry name" value="REC_PA4781-like"/>
    <property type="match status" value="1"/>
</dbReference>
<dbReference type="InterPro" id="IPR003594">
    <property type="entry name" value="HATPase_dom"/>
</dbReference>
<gene>
    <name evidence="10" type="ORF">BI308_14640</name>
</gene>
<keyword evidence="4 10" id="KW-0418">Kinase</keyword>
<dbReference type="InterPro" id="IPR011006">
    <property type="entry name" value="CheY-like_superfamily"/>
</dbReference>
<keyword evidence="7" id="KW-0175">Coiled coil</keyword>
<feature type="modified residue" description="4-aspartylphosphate" evidence="6">
    <location>
        <position position="61"/>
    </location>
</feature>
<evidence type="ECO:0000259" key="9">
    <source>
        <dbReference type="PROSITE" id="PS50110"/>
    </source>
</evidence>
<evidence type="ECO:0000256" key="4">
    <source>
        <dbReference type="ARBA" id="ARBA00022777"/>
    </source>
</evidence>
<name>A0A1L9QQ62_9CYAN</name>
<dbReference type="Pfam" id="PF00072">
    <property type="entry name" value="Response_reg"/>
    <property type="match status" value="1"/>
</dbReference>
<feature type="domain" description="Histidine kinase" evidence="8">
    <location>
        <begin position="173"/>
        <end position="475"/>
    </location>
</feature>
<dbReference type="GO" id="GO:0000155">
    <property type="term" value="F:phosphorelay sensor kinase activity"/>
    <property type="evidence" value="ECO:0007669"/>
    <property type="project" value="InterPro"/>
</dbReference>
<evidence type="ECO:0000259" key="8">
    <source>
        <dbReference type="PROSITE" id="PS50109"/>
    </source>
</evidence>
<dbReference type="PRINTS" id="PR00344">
    <property type="entry name" value="BCTRLSENSOR"/>
</dbReference>
<evidence type="ECO:0000256" key="7">
    <source>
        <dbReference type="SAM" id="Coils"/>
    </source>
</evidence>
<evidence type="ECO:0000256" key="5">
    <source>
        <dbReference type="ARBA" id="ARBA00023012"/>
    </source>
</evidence>
<dbReference type="SUPFAM" id="SSF55874">
    <property type="entry name" value="ATPase domain of HSP90 chaperone/DNA topoisomerase II/histidine kinase"/>
    <property type="match status" value="1"/>
</dbReference>
<dbReference type="EMBL" id="MLAW01000025">
    <property type="protein sequence ID" value="OJJ24804.1"/>
    <property type="molecule type" value="Genomic_DNA"/>
</dbReference>
<dbReference type="EC" id="2.7.13.3" evidence="2"/>
<dbReference type="Gene3D" id="3.30.565.10">
    <property type="entry name" value="Histidine kinase-like ATPase, C-terminal domain"/>
    <property type="match status" value="1"/>
</dbReference>
<evidence type="ECO:0000256" key="1">
    <source>
        <dbReference type="ARBA" id="ARBA00000085"/>
    </source>
</evidence>
<dbReference type="InterPro" id="IPR005467">
    <property type="entry name" value="His_kinase_dom"/>
</dbReference>
<dbReference type="PROSITE" id="PS50109">
    <property type="entry name" value="HIS_KIN"/>
    <property type="match status" value="1"/>
</dbReference>
<keyword evidence="4 10" id="KW-0808">Transferase</keyword>
<dbReference type="SUPFAM" id="SSF52172">
    <property type="entry name" value="CheY-like"/>
    <property type="match status" value="1"/>
</dbReference>
<evidence type="ECO:0000256" key="6">
    <source>
        <dbReference type="PROSITE-ProRule" id="PRU00169"/>
    </source>
</evidence>
<evidence type="ECO:0000256" key="3">
    <source>
        <dbReference type="ARBA" id="ARBA00022553"/>
    </source>
</evidence>
<keyword evidence="5" id="KW-0902">Two-component regulatory system</keyword>
<proteinExistence type="predicted"/>
<dbReference type="InterPro" id="IPR001789">
    <property type="entry name" value="Sig_transdc_resp-reg_receiver"/>
</dbReference>
<accession>A0A1L9QQ62</accession>
<dbReference type="SUPFAM" id="SSF47384">
    <property type="entry name" value="Homodimeric domain of signal transducing histidine kinase"/>
    <property type="match status" value="1"/>
</dbReference>
<dbReference type="InterPro" id="IPR036097">
    <property type="entry name" value="HisK_dim/P_sf"/>
</dbReference>
<evidence type="ECO:0000313" key="10">
    <source>
        <dbReference type="EMBL" id="OJJ24804.1"/>
    </source>
</evidence>
<evidence type="ECO:0000256" key="2">
    <source>
        <dbReference type="ARBA" id="ARBA00012438"/>
    </source>
</evidence>
<dbReference type="PANTHER" id="PTHR43547">
    <property type="entry name" value="TWO-COMPONENT HISTIDINE KINASE"/>
    <property type="match status" value="1"/>
</dbReference>